<dbReference type="RefSeq" id="WP_017929213.1">
    <property type="nucleotide sequence ID" value="NZ_KB823000.1"/>
</dbReference>
<dbReference type="InterPro" id="IPR050740">
    <property type="entry name" value="Aldehyde_DH_Superfamily"/>
</dbReference>
<dbReference type="Pfam" id="PF00171">
    <property type="entry name" value="Aldedh"/>
    <property type="match status" value="1"/>
</dbReference>
<dbReference type="FunFam" id="3.40.605.10:FF:000005">
    <property type="entry name" value="Succinate-semialdehyde dehydrogenase I"/>
    <property type="match status" value="1"/>
</dbReference>
<evidence type="ECO:0000313" key="7">
    <source>
        <dbReference type="Proteomes" id="UP000025047"/>
    </source>
</evidence>
<dbReference type="STRING" id="1122180.Lokhon_02269"/>
<protein>
    <submittedName>
        <fullName evidence="6">Succinate-semialdehyde dehydrogenase (NADP+)</fullName>
        <ecNumber evidence="6">1.2.1.16</ecNumber>
    </submittedName>
</protein>
<dbReference type="Gene3D" id="3.40.309.10">
    <property type="entry name" value="Aldehyde Dehydrogenase, Chain A, domain 2"/>
    <property type="match status" value="1"/>
</dbReference>
<dbReference type="EC" id="1.2.1.16" evidence="6"/>
<dbReference type="Proteomes" id="UP000025047">
    <property type="component" value="Unassembled WGS sequence"/>
</dbReference>
<dbReference type="InterPro" id="IPR029510">
    <property type="entry name" value="Ald_DH_CS_GLU"/>
</dbReference>
<dbReference type="GO" id="GO:0004777">
    <property type="term" value="F:succinate-semialdehyde dehydrogenase (NAD+) activity"/>
    <property type="evidence" value="ECO:0007669"/>
    <property type="project" value="TreeGrafter"/>
</dbReference>
<evidence type="ECO:0000259" key="5">
    <source>
        <dbReference type="Pfam" id="PF00171"/>
    </source>
</evidence>
<dbReference type="InterPro" id="IPR015590">
    <property type="entry name" value="Aldehyde_DH_dom"/>
</dbReference>
<name>A0A017HA36_9RHOB</name>
<dbReference type="NCBIfam" id="TIGR01780">
    <property type="entry name" value="SSADH"/>
    <property type="match status" value="1"/>
</dbReference>
<reference evidence="6 7" key="1">
    <citation type="submission" date="2013-03" db="EMBL/GenBank/DDBJ databases">
        <authorList>
            <person name="Fiebig A."/>
            <person name="Goeker M."/>
            <person name="Klenk H.-P.P."/>
        </authorList>
    </citation>
    <scope>NUCLEOTIDE SEQUENCE [LARGE SCALE GENOMIC DNA]</scope>
    <source>
        <strain evidence="6 7">DSM 17492</strain>
    </source>
</reference>
<evidence type="ECO:0000256" key="2">
    <source>
        <dbReference type="ARBA" id="ARBA00023002"/>
    </source>
</evidence>
<dbReference type="InterPro" id="IPR016161">
    <property type="entry name" value="Ald_DH/histidinol_DH"/>
</dbReference>
<feature type="active site" evidence="3">
    <location>
        <position position="265"/>
    </location>
</feature>
<evidence type="ECO:0000313" key="6">
    <source>
        <dbReference type="EMBL" id="EYD70629.1"/>
    </source>
</evidence>
<dbReference type="EMBL" id="APGJ01000007">
    <property type="protein sequence ID" value="EYD70629.1"/>
    <property type="molecule type" value="Genomic_DNA"/>
</dbReference>
<dbReference type="Gene3D" id="3.40.605.10">
    <property type="entry name" value="Aldehyde Dehydrogenase, Chain A, domain 1"/>
    <property type="match status" value="1"/>
</dbReference>
<feature type="domain" description="Aldehyde dehydrogenase" evidence="5">
    <location>
        <begin position="28"/>
        <end position="488"/>
    </location>
</feature>
<dbReference type="InterPro" id="IPR016163">
    <property type="entry name" value="Ald_DH_C"/>
</dbReference>
<dbReference type="CDD" id="cd07103">
    <property type="entry name" value="ALDH_F5_SSADH_GabD"/>
    <property type="match status" value="1"/>
</dbReference>
<dbReference type="InterPro" id="IPR016162">
    <property type="entry name" value="Ald_DH_N"/>
</dbReference>
<proteinExistence type="inferred from homology"/>
<dbReference type="AlphaFoldDB" id="A0A017HA36"/>
<dbReference type="GO" id="GO:0009450">
    <property type="term" value="P:gamma-aminobutyric acid catabolic process"/>
    <property type="evidence" value="ECO:0007669"/>
    <property type="project" value="InterPro"/>
</dbReference>
<dbReference type="eggNOG" id="COG1012">
    <property type="taxonomic scope" value="Bacteria"/>
</dbReference>
<keyword evidence="2 4" id="KW-0560">Oxidoreductase</keyword>
<evidence type="ECO:0000256" key="4">
    <source>
        <dbReference type="RuleBase" id="RU003345"/>
    </source>
</evidence>
<dbReference type="SUPFAM" id="SSF53720">
    <property type="entry name" value="ALDH-like"/>
    <property type="match status" value="1"/>
</dbReference>
<dbReference type="InterPro" id="IPR016160">
    <property type="entry name" value="Ald_DH_CS_CYS"/>
</dbReference>
<keyword evidence="7" id="KW-1185">Reference proteome</keyword>
<dbReference type="HOGENOM" id="CLU_005391_0_1_5"/>
<accession>A0A017HA36</accession>
<dbReference type="PANTHER" id="PTHR43353">
    <property type="entry name" value="SUCCINATE-SEMIALDEHYDE DEHYDROGENASE, MITOCHONDRIAL"/>
    <property type="match status" value="1"/>
</dbReference>
<gene>
    <name evidence="6" type="ORF">Lokhon_02269</name>
</gene>
<dbReference type="PROSITE" id="PS00070">
    <property type="entry name" value="ALDEHYDE_DEHYDR_CYS"/>
    <property type="match status" value="1"/>
</dbReference>
<evidence type="ECO:0000256" key="3">
    <source>
        <dbReference type="PROSITE-ProRule" id="PRU10007"/>
    </source>
</evidence>
<dbReference type="PATRIC" id="fig|1122180.6.peg.2248"/>
<sequence>MLDDRTDIKSLLKRPDLLRDRAFLGGQWVAAESGATFDVTNPARGDVLVSVADLSRAEAARAIDIAHKAQKPWAAKTGKARAQILRRWYDLMMEHQEDLAILMTAEQGKPLAEARGEVAYGASFVEWFGEEAKRVYGETIPGHMPDKRITVIRQPIGVAAGITPWNFPNAMIARKVAPALAAGCSFVIRPASQTPLSALAMAVLAEEAGVPEGVFSVVTSSAASEVGKEFCENPRVRKLTFTGSTEVGRTLLRQAADQVMKCSMELGGNAPFIVFDDADLDAAVEGAIQCKFRNNGQTCVCANRIYVQKGVYDAFSEKLKAAVEKLRVGDGLSEGTDLGPLIEPSAIDKVRDHLKDALDHGATLLTGGEAHDLGGQFFQPTVVTGAKQGMKVAHEETFGPFAPLFAFEDEDEVIEMANDTIFGLASYFYAKDLSRVTKVAEALEYGIVGINTGIISTEVAPFGGVKQSGLGREGSRHGIEDYLEMKYICSSV</sequence>
<dbReference type="PROSITE" id="PS00687">
    <property type="entry name" value="ALDEHYDE_DEHYDR_GLU"/>
    <property type="match status" value="1"/>
</dbReference>
<evidence type="ECO:0000256" key="1">
    <source>
        <dbReference type="ARBA" id="ARBA00009986"/>
    </source>
</evidence>
<dbReference type="PANTHER" id="PTHR43353:SF5">
    <property type="entry name" value="SUCCINATE-SEMIALDEHYDE DEHYDROGENASE, MITOCHONDRIAL"/>
    <property type="match status" value="1"/>
</dbReference>
<dbReference type="GO" id="GO:0005829">
    <property type="term" value="C:cytosol"/>
    <property type="evidence" value="ECO:0007669"/>
    <property type="project" value="TreeGrafter"/>
</dbReference>
<dbReference type="OrthoDB" id="9812625at2"/>
<comment type="caution">
    <text evidence="6">The sequence shown here is derived from an EMBL/GenBank/DDBJ whole genome shotgun (WGS) entry which is preliminary data.</text>
</comment>
<comment type="similarity">
    <text evidence="1 4">Belongs to the aldehyde dehydrogenase family.</text>
</comment>
<organism evidence="6 7">
    <name type="scientific">Limimaricola hongkongensis DSM 17492</name>
    <dbReference type="NCBI Taxonomy" id="1122180"/>
    <lineage>
        <taxon>Bacteria</taxon>
        <taxon>Pseudomonadati</taxon>
        <taxon>Pseudomonadota</taxon>
        <taxon>Alphaproteobacteria</taxon>
        <taxon>Rhodobacterales</taxon>
        <taxon>Paracoccaceae</taxon>
        <taxon>Limimaricola</taxon>
    </lineage>
</organism>
<dbReference type="InterPro" id="IPR010102">
    <property type="entry name" value="Succ_semiAld_DH"/>
</dbReference>
<dbReference type="FunFam" id="3.40.309.10:FF:000004">
    <property type="entry name" value="Succinate-semialdehyde dehydrogenase I"/>
    <property type="match status" value="1"/>
</dbReference>